<dbReference type="Pfam" id="PF01351">
    <property type="entry name" value="RNase_HII"/>
    <property type="match status" value="1"/>
</dbReference>
<name>A0A1W6LJE1_9BACT</name>
<reference evidence="4" key="1">
    <citation type="submission" date="2017-04" db="EMBL/GenBank/DDBJ databases">
        <title>Comparative genomics and description of representatives of a novel lineage of planctomycetes thriving in anoxic sediments.</title>
        <authorList>
            <person name="Spring S."/>
            <person name="Bunk B."/>
            <person name="Sproer C."/>
        </authorList>
    </citation>
    <scope>NUCLEOTIDE SEQUENCE [LARGE SCALE GENOMIC DNA]</scope>
    <source>
        <strain evidence="4">ST-PulAB-D4</strain>
    </source>
</reference>
<evidence type="ECO:0000313" key="4">
    <source>
        <dbReference type="Proteomes" id="UP000193334"/>
    </source>
</evidence>
<dbReference type="GO" id="GO:0003676">
    <property type="term" value="F:nucleic acid binding"/>
    <property type="evidence" value="ECO:0007669"/>
    <property type="project" value="InterPro"/>
</dbReference>
<keyword evidence="1" id="KW-0255">Endonuclease</keyword>
<evidence type="ECO:0000313" key="3">
    <source>
        <dbReference type="EMBL" id="ARN55910.1"/>
    </source>
</evidence>
<organism evidence="3 4">
    <name type="scientific">Sedimentisphaera salicampi</name>
    <dbReference type="NCBI Taxonomy" id="1941349"/>
    <lineage>
        <taxon>Bacteria</taxon>
        <taxon>Pseudomonadati</taxon>
        <taxon>Planctomycetota</taxon>
        <taxon>Phycisphaerae</taxon>
        <taxon>Sedimentisphaerales</taxon>
        <taxon>Sedimentisphaeraceae</taxon>
        <taxon>Sedimentisphaera</taxon>
    </lineage>
</organism>
<keyword evidence="1" id="KW-0540">Nuclease</keyword>
<dbReference type="InterPro" id="IPR024567">
    <property type="entry name" value="RNase_HII/HIII_dom"/>
</dbReference>
<comment type="catalytic activity">
    <reaction evidence="1">
        <text>Endonucleolytic cleavage to 5'-phosphomonoester.</text>
        <dbReference type="EC" id="3.1.26.4"/>
    </reaction>
</comment>
<comment type="function">
    <text evidence="1">Endonuclease that specifically degrades the RNA of RNA-DNA hybrids.</text>
</comment>
<dbReference type="STRING" id="1941349.STSP1_00277"/>
<dbReference type="InterPro" id="IPR012337">
    <property type="entry name" value="RNaseH-like_sf"/>
</dbReference>
<dbReference type="InterPro" id="IPR036397">
    <property type="entry name" value="RNaseH_sf"/>
</dbReference>
<dbReference type="AlphaFoldDB" id="A0A1W6LJE1"/>
<dbReference type="EMBL" id="CP021023">
    <property type="protein sequence ID" value="ARN55910.1"/>
    <property type="molecule type" value="Genomic_DNA"/>
</dbReference>
<protein>
    <recommendedName>
        <fullName evidence="1">Ribonuclease</fullName>
        <ecNumber evidence="1">3.1.26.4</ecNumber>
    </recommendedName>
</protein>
<feature type="domain" description="RNase H type-2" evidence="2">
    <location>
        <begin position="219"/>
        <end position="271"/>
    </location>
</feature>
<evidence type="ECO:0000259" key="2">
    <source>
        <dbReference type="Pfam" id="PF01351"/>
    </source>
</evidence>
<keyword evidence="4" id="KW-1185">Reference proteome</keyword>
<dbReference type="KEGG" id="pbp:STSP1_00277"/>
<dbReference type="Proteomes" id="UP000193334">
    <property type="component" value="Chromosome"/>
</dbReference>
<comment type="similarity">
    <text evidence="1">Belongs to the RNase HII family.</text>
</comment>
<dbReference type="Gene3D" id="3.30.420.10">
    <property type="entry name" value="Ribonuclease H-like superfamily/Ribonuclease H"/>
    <property type="match status" value="2"/>
</dbReference>
<dbReference type="SUPFAM" id="SSF53098">
    <property type="entry name" value="Ribonuclease H-like"/>
    <property type="match status" value="1"/>
</dbReference>
<evidence type="ECO:0000256" key="1">
    <source>
        <dbReference type="RuleBase" id="RU003515"/>
    </source>
</evidence>
<accession>A0A1W6LJE1</accession>
<gene>
    <name evidence="3" type="ORF">STSP1_00277</name>
</gene>
<dbReference type="GO" id="GO:0004523">
    <property type="term" value="F:RNA-DNA hybrid ribonuclease activity"/>
    <property type="evidence" value="ECO:0007669"/>
    <property type="project" value="UniProtKB-EC"/>
</dbReference>
<sequence>MAFLYGIDEAGYGPILGPLAVSYTGFRIPDEIIAEDLWEILKNAAGKNKRALRGRLLITDSKKVYSRKSGIAHLLKTVLALTALRPASSRDLIDSLTSSSLKKPADYPWYEGLRAESLDYDIDDVNISGEVFSRECGKNYIEYIGAGSELLDAGAYNDLILSVQNKSSLLFTLLCRLIAIIAENHPKETIQIIADRQGGRAHYSRPLAKMFPYMEVAVLKESENISSYLLQGSSEIKIHFTAKADQRFLPVSAASMICKLLREIMVESLNKYFIARKPGLAPTAGYWKDGLRFISEIEPIIEQQQIDRTRLVRSR</sequence>
<proteinExistence type="inferred from homology"/>
<keyword evidence="1" id="KW-0378">Hydrolase</keyword>
<dbReference type="RefSeq" id="WP_085754633.1">
    <property type="nucleotide sequence ID" value="NZ_CP021023.1"/>
</dbReference>
<dbReference type="EC" id="3.1.26.4" evidence="1"/>